<dbReference type="GO" id="GO:0016020">
    <property type="term" value="C:membrane"/>
    <property type="evidence" value="ECO:0007669"/>
    <property type="project" value="InterPro"/>
</dbReference>
<comment type="caution">
    <text evidence="3">The sequence shown here is derived from an EMBL/GenBank/DDBJ whole genome shotgun (WGS) entry which is preliminary data.</text>
</comment>
<feature type="domain" description="Teneurin N-terminal" evidence="2">
    <location>
        <begin position="24"/>
        <end position="115"/>
    </location>
</feature>
<evidence type="ECO:0000313" key="3">
    <source>
        <dbReference type="EMBL" id="KAG7464756.1"/>
    </source>
</evidence>
<feature type="region of interest" description="Disordered" evidence="1">
    <location>
        <begin position="27"/>
        <end position="83"/>
    </location>
</feature>
<sequence>MDMTSFHTPFDISTLFIHMKCRAGRPLPPTPASSLLPPAPPPPSGPLHPGSPAVRECQVPLLDSSSSHTVLEPHPDDEFSPNSYLLRACAPPAQPPAADPLCILGRQPRLRSALPHRTPGFPPQTAGC</sequence>
<dbReference type="AlphaFoldDB" id="A0A9D3PSQ4"/>
<reference evidence="3" key="1">
    <citation type="submission" date="2021-01" db="EMBL/GenBank/DDBJ databases">
        <authorList>
            <person name="Zahm M."/>
            <person name="Roques C."/>
            <person name="Cabau C."/>
            <person name="Klopp C."/>
            <person name="Donnadieu C."/>
            <person name="Jouanno E."/>
            <person name="Lampietro C."/>
            <person name="Louis A."/>
            <person name="Herpin A."/>
            <person name="Echchiki A."/>
            <person name="Berthelot C."/>
            <person name="Parey E."/>
            <person name="Roest-Crollius H."/>
            <person name="Braasch I."/>
            <person name="Postlethwait J."/>
            <person name="Bobe J."/>
            <person name="Montfort J."/>
            <person name="Bouchez O."/>
            <person name="Begum T."/>
            <person name="Mejri S."/>
            <person name="Adams A."/>
            <person name="Chen W.-J."/>
            <person name="Guiguen Y."/>
        </authorList>
    </citation>
    <scope>NUCLEOTIDE SEQUENCE</scope>
    <source>
        <strain evidence="3">YG-15Mar2019-1</strain>
        <tissue evidence="3">Brain</tissue>
    </source>
</reference>
<dbReference type="Proteomes" id="UP001046870">
    <property type="component" value="Chromosome 14"/>
</dbReference>
<proteinExistence type="predicted"/>
<gene>
    <name evidence="3" type="ORF">MATL_G00169000</name>
</gene>
<dbReference type="InterPro" id="IPR009471">
    <property type="entry name" value="Ten_N"/>
</dbReference>
<evidence type="ECO:0000256" key="1">
    <source>
        <dbReference type="SAM" id="MobiDB-lite"/>
    </source>
</evidence>
<organism evidence="3 4">
    <name type="scientific">Megalops atlanticus</name>
    <name type="common">Tarpon</name>
    <name type="synonym">Clupea gigantea</name>
    <dbReference type="NCBI Taxonomy" id="7932"/>
    <lineage>
        <taxon>Eukaryota</taxon>
        <taxon>Metazoa</taxon>
        <taxon>Chordata</taxon>
        <taxon>Craniata</taxon>
        <taxon>Vertebrata</taxon>
        <taxon>Euteleostomi</taxon>
        <taxon>Actinopterygii</taxon>
        <taxon>Neopterygii</taxon>
        <taxon>Teleostei</taxon>
        <taxon>Elopiformes</taxon>
        <taxon>Megalopidae</taxon>
        <taxon>Megalops</taxon>
    </lineage>
</organism>
<dbReference type="GO" id="GO:0007165">
    <property type="term" value="P:signal transduction"/>
    <property type="evidence" value="ECO:0007669"/>
    <property type="project" value="InterPro"/>
</dbReference>
<dbReference type="OrthoDB" id="8962874at2759"/>
<evidence type="ECO:0000313" key="4">
    <source>
        <dbReference type="Proteomes" id="UP001046870"/>
    </source>
</evidence>
<keyword evidence="4" id="KW-1185">Reference proteome</keyword>
<evidence type="ECO:0000259" key="2">
    <source>
        <dbReference type="Pfam" id="PF06484"/>
    </source>
</evidence>
<dbReference type="Pfam" id="PF06484">
    <property type="entry name" value="Ten_N"/>
    <property type="match status" value="1"/>
</dbReference>
<name>A0A9D3PSQ4_MEGAT</name>
<dbReference type="EMBL" id="JAFDVH010000014">
    <property type="protein sequence ID" value="KAG7464756.1"/>
    <property type="molecule type" value="Genomic_DNA"/>
</dbReference>
<protein>
    <recommendedName>
        <fullName evidence="2">Teneurin N-terminal domain-containing protein</fullName>
    </recommendedName>
</protein>
<accession>A0A9D3PSQ4</accession>
<feature type="compositionally biased region" description="Pro residues" evidence="1">
    <location>
        <begin position="27"/>
        <end position="46"/>
    </location>
</feature>